<dbReference type="InterPro" id="IPR009858">
    <property type="entry name" value="DUF1415"/>
</dbReference>
<reference evidence="1 2" key="1">
    <citation type="submission" date="2023-07" db="EMBL/GenBank/DDBJ databases">
        <title>Sorghum-associated microbial communities from plants grown in Nebraska, USA.</title>
        <authorList>
            <person name="Schachtman D."/>
        </authorList>
    </citation>
    <scope>NUCLEOTIDE SEQUENCE [LARGE SCALE GENOMIC DNA]</scope>
    <source>
        <strain evidence="1 2">BE313</strain>
    </source>
</reference>
<sequence>MTAADTTVLNDMRRWLERAVIGLNLCPFAKAVHTKGQIHYAVSQATDTEALRQDLVHELKELLAQDPSARDTTLLIAPQVLADFLDYNDFLDVADRLLRKMKLDGVVQIASFHPQFQFGGTDADDITNYTNRAPYPCLHLLREASIDRAVEAFPEAETIFERNMATLEALGQNGWDALGVGKSPDEDPQK</sequence>
<organism evidence="1 2">
    <name type="scientific">Rhodoferax ferrireducens</name>
    <dbReference type="NCBI Taxonomy" id="192843"/>
    <lineage>
        <taxon>Bacteria</taxon>
        <taxon>Pseudomonadati</taxon>
        <taxon>Pseudomonadota</taxon>
        <taxon>Betaproteobacteria</taxon>
        <taxon>Burkholderiales</taxon>
        <taxon>Comamonadaceae</taxon>
        <taxon>Rhodoferax</taxon>
    </lineage>
</organism>
<evidence type="ECO:0000313" key="2">
    <source>
        <dbReference type="Proteomes" id="UP001180487"/>
    </source>
</evidence>
<accession>A0ABU2CFK9</accession>
<dbReference type="Proteomes" id="UP001180487">
    <property type="component" value="Unassembled WGS sequence"/>
</dbReference>
<dbReference type="EMBL" id="JAVDXT010000006">
    <property type="protein sequence ID" value="MDR7380125.1"/>
    <property type="molecule type" value="Genomic_DNA"/>
</dbReference>
<keyword evidence="2" id="KW-1185">Reference proteome</keyword>
<protein>
    <recommendedName>
        <fullName evidence="3">Peptidase</fullName>
    </recommendedName>
</protein>
<name>A0ABU2CFK9_9BURK</name>
<evidence type="ECO:0000313" key="1">
    <source>
        <dbReference type="EMBL" id="MDR7380125.1"/>
    </source>
</evidence>
<comment type="caution">
    <text evidence="1">The sequence shown here is derived from an EMBL/GenBank/DDBJ whole genome shotgun (WGS) entry which is preliminary data.</text>
</comment>
<gene>
    <name evidence="1" type="ORF">J2X19_004827</name>
</gene>
<dbReference type="Pfam" id="PF07209">
    <property type="entry name" value="DUF1415"/>
    <property type="match status" value="1"/>
</dbReference>
<evidence type="ECO:0008006" key="3">
    <source>
        <dbReference type="Google" id="ProtNLM"/>
    </source>
</evidence>
<dbReference type="RefSeq" id="WP_310377020.1">
    <property type="nucleotide sequence ID" value="NZ_JAVDXT010000006.1"/>
</dbReference>
<proteinExistence type="predicted"/>